<evidence type="ECO:0000313" key="3">
    <source>
        <dbReference type="Proteomes" id="UP001176940"/>
    </source>
</evidence>
<organism evidence="2 3">
    <name type="scientific">Ranitomeya imitator</name>
    <name type="common">mimic poison frog</name>
    <dbReference type="NCBI Taxonomy" id="111125"/>
    <lineage>
        <taxon>Eukaryota</taxon>
        <taxon>Metazoa</taxon>
        <taxon>Chordata</taxon>
        <taxon>Craniata</taxon>
        <taxon>Vertebrata</taxon>
        <taxon>Euteleostomi</taxon>
        <taxon>Amphibia</taxon>
        <taxon>Batrachia</taxon>
        <taxon>Anura</taxon>
        <taxon>Neobatrachia</taxon>
        <taxon>Hyloidea</taxon>
        <taxon>Dendrobatidae</taxon>
        <taxon>Dendrobatinae</taxon>
        <taxon>Ranitomeya</taxon>
    </lineage>
</organism>
<dbReference type="Proteomes" id="UP001176940">
    <property type="component" value="Unassembled WGS sequence"/>
</dbReference>
<feature type="region of interest" description="Disordered" evidence="1">
    <location>
        <begin position="347"/>
        <end position="368"/>
    </location>
</feature>
<dbReference type="EMBL" id="CAUEEQ010003436">
    <property type="protein sequence ID" value="CAJ0925266.1"/>
    <property type="molecule type" value="Genomic_DNA"/>
</dbReference>
<dbReference type="Gene3D" id="1.10.287.3160">
    <property type="match status" value="1"/>
</dbReference>
<feature type="non-terminal residue" evidence="2">
    <location>
        <position position="597"/>
    </location>
</feature>
<name>A0ABN9KV27_9NEOB</name>
<protein>
    <submittedName>
        <fullName evidence="2">Uncharacterized protein</fullName>
    </submittedName>
</protein>
<evidence type="ECO:0000256" key="1">
    <source>
        <dbReference type="SAM" id="MobiDB-lite"/>
    </source>
</evidence>
<reference evidence="2" key="1">
    <citation type="submission" date="2023-07" db="EMBL/GenBank/DDBJ databases">
        <authorList>
            <person name="Stuckert A."/>
        </authorList>
    </citation>
    <scope>NUCLEOTIDE SEQUENCE</scope>
</reference>
<evidence type="ECO:0000313" key="2">
    <source>
        <dbReference type="EMBL" id="CAJ0925266.1"/>
    </source>
</evidence>
<accession>A0ABN9KV27</accession>
<sequence>MNMNPDTDSRYRKNIGTRYRNSDTANIGRYDVIWKQELYCRMLSKKCFDIVLIPFIRDFRGSGEIVRVQTQIRRREELPLDCSAENEANSKSLSVSGFKSVSDSNQNEKQNIIVSEVNTKSPEEEFASSADPHVPKSPDIPSNAQPMKERKRLQELVKREWQKPEKSQIMTSLKRRYPFEQEASSSWDSAPKIDVVISKVARKSSLPFENLGSLKEPLDRKTDSCLKKAWEASAGALRPAIAATCVARSLKIWIDNLEDQIVHMWGRPSVDLFASKTNKKVQKFCSLNPAERSLAVEAFSLEWTSGLLYAFPPICLIPAVLKKIREDKARVIVILAENTMVLLAESDVSDGPMGTPRGPGPSNTGSLQPPTEFRAAFDSLAFERVFVTTKIIIINPEHIWYHRNFTHEENHITVLHVILSLTDCPPCNSLPHTVLHVILSLIDCPSCYSLPQTVLLVILSLIDCPPCYSLPRRLTFMLFSPSQTVLHVILTLTLSSMLSLSQTVLHAIEYGLIMDRRLIDACPLLIRLNVTLQSKGPGLPTDEEDPWAMHPPAPVSVGTAGAAVPEAAAGEPLLAASPLVWPNIHGPGPVTVGPAGT</sequence>
<gene>
    <name evidence="2" type="ORF">RIMI_LOCUS2457754</name>
</gene>
<proteinExistence type="predicted"/>
<keyword evidence="3" id="KW-1185">Reference proteome</keyword>
<comment type="caution">
    <text evidence="2">The sequence shown here is derived from an EMBL/GenBank/DDBJ whole genome shotgun (WGS) entry which is preliminary data.</text>
</comment>
<feature type="region of interest" description="Disordered" evidence="1">
    <location>
        <begin position="119"/>
        <end position="148"/>
    </location>
</feature>